<reference evidence="2 3" key="1">
    <citation type="journal article" date="2013" name="Genome Announc.">
        <title>Draft Genome Sequence of Streptomyces viridochromogenes Strain Tu57, Producer of Avilamycin.</title>
        <authorList>
            <person name="Gruning B.A."/>
            <person name="Erxleben A."/>
            <person name="Hahnlein A."/>
            <person name="Gunther S."/>
        </authorList>
    </citation>
    <scope>NUCLEOTIDE SEQUENCE [LARGE SCALE GENOMIC DNA]</scope>
    <source>
        <strain evidence="2 3">Tue57</strain>
    </source>
</reference>
<sequence length="50" mass="4760">MTPAGGGARPRDGSLLAVSGGWSPVAHPAARPAAGHGCTAGSCRPVPLSP</sequence>
<dbReference type="PATRIC" id="fig|1160705.3.peg.5067"/>
<evidence type="ECO:0000313" key="3">
    <source>
        <dbReference type="Proteomes" id="UP000011205"/>
    </source>
</evidence>
<accession>L8PBU7</accession>
<feature type="compositionally biased region" description="Low complexity" evidence="1">
    <location>
        <begin position="26"/>
        <end position="37"/>
    </location>
</feature>
<organism evidence="2 3">
    <name type="scientific">Streptomyces viridochromogenes Tue57</name>
    <dbReference type="NCBI Taxonomy" id="1160705"/>
    <lineage>
        <taxon>Bacteria</taxon>
        <taxon>Bacillati</taxon>
        <taxon>Actinomycetota</taxon>
        <taxon>Actinomycetes</taxon>
        <taxon>Kitasatosporales</taxon>
        <taxon>Streptomycetaceae</taxon>
        <taxon>Streptomyces</taxon>
    </lineage>
</organism>
<dbReference type="AlphaFoldDB" id="L8PBU7"/>
<protein>
    <submittedName>
        <fullName evidence="2">Uncharacterized protein</fullName>
    </submittedName>
</protein>
<proteinExistence type="predicted"/>
<dbReference type="EMBL" id="AMLP01000152">
    <property type="protein sequence ID" value="ELS53895.1"/>
    <property type="molecule type" value="Genomic_DNA"/>
</dbReference>
<dbReference type="Proteomes" id="UP000011205">
    <property type="component" value="Unassembled WGS sequence"/>
</dbReference>
<gene>
    <name evidence="2" type="ORF">STVIR_5124</name>
</gene>
<evidence type="ECO:0000256" key="1">
    <source>
        <dbReference type="SAM" id="MobiDB-lite"/>
    </source>
</evidence>
<name>L8PBU7_STRVR</name>
<feature type="region of interest" description="Disordered" evidence="1">
    <location>
        <begin position="1"/>
        <end position="50"/>
    </location>
</feature>
<comment type="caution">
    <text evidence="2">The sequence shown here is derived from an EMBL/GenBank/DDBJ whole genome shotgun (WGS) entry which is preliminary data.</text>
</comment>
<evidence type="ECO:0000313" key="2">
    <source>
        <dbReference type="EMBL" id="ELS53895.1"/>
    </source>
</evidence>